<protein>
    <submittedName>
        <fullName evidence="3">EIF4E</fullName>
    </submittedName>
</protein>
<proteinExistence type="predicted"/>
<reference evidence="3" key="1">
    <citation type="submission" date="2016-11" db="UniProtKB">
        <authorList>
            <consortium name="WormBaseParasite"/>
        </authorList>
    </citation>
    <scope>IDENTIFICATION</scope>
</reference>
<feature type="region of interest" description="Disordered" evidence="1">
    <location>
        <begin position="1"/>
        <end position="69"/>
    </location>
</feature>
<name>A0A1I7SPF3_BURXY</name>
<dbReference type="Proteomes" id="UP000095284">
    <property type="component" value="Unplaced"/>
</dbReference>
<dbReference type="AlphaFoldDB" id="A0A1I7SPF3"/>
<sequence>MLLQKKRKLSQLSKPDEWEDIEPQTDAPATEKATKTVTKRPVTLTQKSEFTVSVDGATKPPSGRRGEQT</sequence>
<evidence type="ECO:0000313" key="3">
    <source>
        <dbReference type="WBParaSite" id="BXY_1494500.1"/>
    </source>
</evidence>
<evidence type="ECO:0000313" key="2">
    <source>
        <dbReference type="Proteomes" id="UP000095284"/>
    </source>
</evidence>
<accession>A0A1I7SPF3</accession>
<evidence type="ECO:0000256" key="1">
    <source>
        <dbReference type="SAM" id="MobiDB-lite"/>
    </source>
</evidence>
<organism evidence="2 3">
    <name type="scientific">Bursaphelenchus xylophilus</name>
    <name type="common">Pinewood nematode worm</name>
    <name type="synonym">Aphelenchoides xylophilus</name>
    <dbReference type="NCBI Taxonomy" id="6326"/>
    <lineage>
        <taxon>Eukaryota</taxon>
        <taxon>Metazoa</taxon>
        <taxon>Ecdysozoa</taxon>
        <taxon>Nematoda</taxon>
        <taxon>Chromadorea</taxon>
        <taxon>Rhabditida</taxon>
        <taxon>Tylenchina</taxon>
        <taxon>Tylenchomorpha</taxon>
        <taxon>Aphelenchoidea</taxon>
        <taxon>Aphelenchoididae</taxon>
        <taxon>Bursaphelenchus</taxon>
    </lineage>
</organism>
<dbReference type="WBParaSite" id="BXY_1494500.1">
    <property type="protein sequence ID" value="BXY_1494500.1"/>
    <property type="gene ID" value="BXY_1494500"/>
</dbReference>